<evidence type="ECO:0000256" key="3">
    <source>
        <dbReference type="ARBA" id="ARBA00022989"/>
    </source>
</evidence>
<evidence type="ECO:0000313" key="10">
    <source>
        <dbReference type="Proteomes" id="UP000070501"/>
    </source>
</evidence>
<evidence type="ECO:0000313" key="9">
    <source>
        <dbReference type="EMBL" id="KXJ86158.1"/>
    </source>
</evidence>
<dbReference type="PANTHER" id="PTHR33048:SF108">
    <property type="entry name" value="INTEGRAL MEMBRANE PROTEIN"/>
    <property type="match status" value="1"/>
</dbReference>
<evidence type="ECO:0000259" key="8">
    <source>
        <dbReference type="Pfam" id="PF20684"/>
    </source>
</evidence>
<dbReference type="Proteomes" id="UP000070501">
    <property type="component" value="Unassembled WGS sequence"/>
</dbReference>
<feature type="transmembrane region" description="Helical" evidence="7">
    <location>
        <begin position="63"/>
        <end position="83"/>
    </location>
</feature>
<dbReference type="AlphaFoldDB" id="A0A136IMV2"/>
<comment type="similarity">
    <text evidence="5">Belongs to the SAT4 family.</text>
</comment>
<dbReference type="EMBL" id="KQ964270">
    <property type="protein sequence ID" value="KXJ86158.1"/>
    <property type="molecule type" value="Genomic_DNA"/>
</dbReference>
<dbReference type="Pfam" id="PF20684">
    <property type="entry name" value="Fung_rhodopsin"/>
    <property type="match status" value="1"/>
</dbReference>
<evidence type="ECO:0000256" key="1">
    <source>
        <dbReference type="ARBA" id="ARBA00004141"/>
    </source>
</evidence>
<evidence type="ECO:0000256" key="4">
    <source>
        <dbReference type="ARBA" id="ARBA00023136"/>
    </source>
</evidence>
<name>A0A136IMV2_9PEZI</name>
<feature type="transmembrane region" description="Helical" evidence="7">
    <location>
        <begin position="33"/>
        <end position="51"/>
    </location>
</feature>
<keyword evidence="2 7" id="KW-0812">Transmembrane</keyword>
<dbReference type="PANTHER" id="PTHR33048">
    <property type="entry name" value="PTH11-LIKE INTEGRAL MEMBRANE PROTEIN (AFU_ORTHOLOGUE AFUA_5G11245)"/>
    <property type="match status" value="1"/>
</dbReference>
<evidence type="ECO:0000256" key="2">
    <source>
        <dbReference type="ARBA" id="ARBA00022692"/>
    </source>
</evidence>
<feature type="compositionally biased region" description="Basic and acidic residues" evidence="6">
    <location>
        <begin position="359"/>
        <end position="398"/>
    </location>
</feature>
<feature type="transmembrane region" description="Helical" evidence="7">
    <location>
        <begin position="137"/>
        <end position="162"/>
    </location>
</feature>
<dbReference type="GO" id="GO:0016020">
    <property type="term" value="C:membrane"/>
    <property type="evidence" value="ECO:0007669"/>
    <property type="project" value="UniProtKB-SubCell"/>
</dbReference>
<comment type="subcellular location">
    <subcellularLocation>
        <location evidence="1">Membrane</location>
        <topology evidence="1">Multi-pass membrane protein</topology>
    </subcellularLocation>
</comment>
<protein>
    <recommendedName>
        <fullName evidence="8">Rhodopsin domain-containing protein</fullName>
    </recommendedName>
</protein>
<keyword evidence="4 7" id="KW-0472">Membrane</keyword>
<reference evidence="10" key="1">
    <citation type="submission" date="2016-02" db="EMBL/GenBank/DDBJ databases">
        <title>Draft genome sequence of Microdochium bolleyi, a fungal endophyte of beachgrass.</title>
        <authorList>
            <consortium name="DOE Joint Genome Institute"/>
            <person name="David A.S."/>
            <person name="May G."/>
            <person name="Haridas S."/>
            <person name="Lim J."/>
            <person name="Wang M."/>
            <person name="Labutti K."/>
            <person name="Lipzen A."/>
            <person name="Barry K."/>
            <person name="Grigoriev I.V."/>
        </authorList>
    </citation>
    <scope>NUCLEOTIDE SEQUENCE [LARGE SCALE GENOMIC DNA]</scope>
    <source>
        <strain evidence="10">J235TASD1</strain>
    </source>
</reference>
<organism evidence="9 10">
    <name type="scientific">Microdochium bolleyi</name>
    <dbReference type="NCBI Taxonomy" id="196109"/>
    <lineage>
        <taxon>Eukaryota</taxon>
        <taxon>Fungi</taxon>
        <taxon>Dikarya</taxon>
        <taxon>Ascomycota</taxon>
        <taxon>Pezizomycotina</taxon>
        <taxon>Sordariomycetes</taxon>
        <taxon>Xylariomycetidae</taxon>
        <taxon>Xylariales</taxon>
        <taxon>Microdochiaceae</taxon>
        <taxon>Microdochium</taxon>
    </lineage>
</organism>
<dbReference type="OrthoDB" id="5413793at2759"/>
<dbReference type="InParanoid" id="A0A136IMV2"/>
<keyword evidence="10" id="KW-1185">Reference proteome</keyword>
<feature type="transmembrane region" description="Helical" evidence="7">
    <location>
        <begin position="195"/>
        <end position="214"/>
    </location>
</feature>
<evidence type="ECO:0000256" key="7">
    <source>
        <dbReference type="SAM" id="Phobius"/>
    </source>
</evidence>
<gene>
    <name evidence="9" type="ORF">Micbo1qcDRAFT_153343</name>
</gene>
<proteinExistence type="inferred from homology"/>
<keyword evidence="3 7" id="KW-1133">Transmembrane helix</keyword>
<sequence>MMAGPSAPTTSNYPPGTQFWETDDWAGGHQARLNIALVVISTLFVATRLYTRFFMSKTPGWDDFIAVLALGVVCSQSAFNIHLSNHGAGAHMELIPPASILEFYQGLNNLNLLYFWGVGLDRLAILAFLPRLNKDKIYMISIWTTGVMIFLSTLGCFLFRLLQCNPISHGWLPPMTPGAQCVTPVQLDQMMTGHAVLGIIFDVVLMGLPIWVIYTKMLWSRKMFQVIAVFSVGIFVVITGLIRLYYIKTMDWKVDSTFKMATIGVWTDLESHIGLWCGCFPALQPIIRVVAFKMGLRSTLDSYARKTGGGATGGLSHGSRPGNSSAHARSGHRYIRSGTGVDLKSEISGNDSQTNIIEPSRDFELAKMPQIKKETEVRVEVQQREPQAKNRKESWIDT</sequence>
<evidence type="ECO:0000256" key="5">
    <source>
        <dbReference type="ARBA" id="ARBA00038359"/>
    </source>
</evidence>
<feature type="compositionally biased region" description="Polar residues" evidence="6">
    <location>
        <begin position="347"/>
        <end position="357"/>
    </location>
</feature>
<feature type="region of interest" description="Disordered" evidence="6">
    <location>
        <begin position="310"/>
        <end position="398"/>
    </location>
</feature>
<accession>A0A136IMV2</accession>
<feature type="transmembrane region" description="Helical" evidence="7">
    <location>
        <begin position="226"/>
        <end position="246"/>
    </location>
</feature>
<dbReference type="InterPro" id="IPR052337">
    <property type="entry name" value="SAT4-like"/>
</dbReference>
<dbReference type="InterPro" id="IPR049326">
    <property type="entry name" value="Rhodopsin_dom_fungi"/>
</dbReference>
<evidence type="ECO:0000256" key="6">
    <source>
        <dbReference type="SAM" id="MobiDB-lite"/>
    </source>
</evidence>
<feature type="domain" description="Rhodopsin" evidence="8">
    <location>
        <begin position="48"/>
        <end position="288"/>
    </location>
</feature>